<sequence length="532" mass="58141">MSGLSFFGGFLIKWAHLPLCLSYGLQLMGQKSPEMATYPVLTITICTAIAMMLLSRSAESPGSKKRLKQKIHEGSTDGEESRESRRLQPIPSVVQPNKPIVVIRRDATRLYLAPPDWPKNDNYSSTDEKKLQEDVNTSVVDCATTDFLCIATDPEAQQHVLGAIERYGVGSCGPRGFFGTLTPHIMVEREFTAFLNQPAILYPSAAVVIPSALPILCGKGDVLIISEVHSLEIARAAALCGAKVVTLHLPYLNLQQLSDELHISDGSIKECTSSLKNAMCKYLTSDEVQKELRKIRRDVEPVLKAASAEAKNTCWLVADTITKDGILCLPEILSVCEINHVRIFLNEGLGLGVLGSEGRGVPEFWCDMGYATGYHHFDLVASSLEHAFSGLGGICTGALHLVEQQRNMGLGYCFSASAPPGLCECARYTLRQIPNVLPALHESALTLHKMLLSAGIPFIGIPGFPAVFIQLPESITSAAIQDNLLCHRSGDRYLVGIVDDKTIRVSVTIKHKKEDIEKLAEYLENILKNTES</sequence>
<dbReference type="EMBL" id="AHGT01000008">
    <property type="protein sequence ID" value="ESU38846.1"/>
    <property type="molecule type" value="Genomic_DNA"/>
</dbReference>
<dbReference type="VEuPathDB" id="GiardiaDB:DHA2_150155"/>
<dbReference type="VEuPathDB" id="GiardiaDB:GL50581_798"/>
<gene>
    <name evidence="7" type="ORF">DHA2_150155</name>
</gene>
<dbReference type="AlphaFoldDB" id="V6TJA6"/>
<keyword evidence="3 7" id="KW-0808">Transferase</keyword>
<dbReference type="Gene3D" id="3.40.640.10">
    <property type="entry name" value="Type I PLP-dependent aspartate aminotransferase-like (Major domain)"/>
    <property type="match status" value="1"/>
</dbReference>
<dbReference type="InterPro" id="IPR050087">
    <property type="entry name" value="AON_synthase_class-II"/>
</dbReference>
<organism evidence="7 8">
    <name type="scientific">Giardia intestinalis</name>
    <name type="common">Giardia lamblia</name>
    <dbReference type="NCBI Taxonomy" id="5741"/>
    <lineage>
        <taxon>Eukaryota</taxon>
        <taxon>Metamonada</taxon>
        <taxon>Diplomonadida</taxon>
        <taxon>Hexamitidae</taxon>
        <taxon>Giardiinae</taxon>
        <taxon>Giardia</taxon>
    </lineage>
</organism>
<dbReference type="Proteomes" id="UP000018320">
    <property type="component" value="Unassembled WGS sequence"/>
</dbReference>
<keyword evidence="4" id="KW-0663">Pyridoxal phosphate</keyword>
<dbReference type="VEuPathDB" id="GiardiaDB:QR46_0400"/>
<evidence type="ECO:0000256" key="6">
    <source>
        <dbReference type="SAM" id="MobiDB-lite"/>
    </source>
</evidence>
<comment type="similarity">
    <text evidence="2">Belongs to the class-II pyridoxal-phosphate-dependent aminotransferase family.</text>
</comment>
<evidence type="ECO:0000256" key="5">
    <source>
        <dbReference type="ARBA" id="ARBA00023315"/>
    </source>
</evidence>
<evidence type="ECO:0000256" key="4">
    <source>
        <dbReference type="ARBA" id="ARBA00022898"/>
    </source>
</evidence>
<evidence type="ECO:0000313" key="8">
    <source>
        <dbReference type="Proteomes" id="UP000018320"/>
    </source>
</evidence>
<feature type="region of interest" description="Disordered" evidence="6">
    <location>
        <begin position="60"/>
        <end position="90"/>
    </location>
</feature>
<dbReference type="InterPro" id="IPR015424">
    <property type="entry name" value="PyrdxlP-dep_Trfase"/>
</dbReference>
<comment type="cofactor">
    <cofactor evidence="1">
        <name>pyridoxal 5'-phosphate</name>
        <dbReference type="ChEBI" id="CHEBI:597326"/>
    </cofactor>
</comment>
<name>V6TJA6_GIAIN</name>
<evidence type="ECO:0000256" key="2">
    <source>
        <dbReference type="ARBA" id="ARBA00008392"/>
    </source>
</evidence>
<dbReference type="PANTHER" id="PTHR13693">
    <property type="entry name" value="CLASS II AMINOTRANSFERASE/8-AMINO-7-OXONONANOATE SYNTHASE"/>
    <property type="match status" value="1"/>
</dbReference>
<dbReference type="GO" id="GO:0016020">
    <property type="term" value="C:membrane"/>
    <property type="evidence" value="ECO:0007669"/>
    <property type="project" value="GOC"/>
</dbReference>
<evidence type="ECO:0000256" key="1">
    <source>
        <dbReference type="ARBA" id="ARBA00001933"/>
    </source>
</evidence>
<dbReference type="GO" id="GO:0004758">
    <property type="term" value="F:serine C-palmitoyltransferase activity"/>
    <property type="evidence" value="ECO:0007669"/>
    <property type="project" value="TreeGrafter"/>
</dbReference>
<dbReference type="PANTHER" id="PTHR13693:SF2">
    <property type="entry name" value="SERINE PALMITOYLTRANSFERASE 1"/>
    <property type="match status" value="1"/>
</dbReference>
<comment type="caution">
    <text evidence="7">The sequence shown here is derived from an EMBL/GenBank/DDBJ whole genome shotgun (WGS) entry which is preliminary data.</text>
</comment>
<dbReference type="VEuPathDB" id="GiardiaDB:GL50803_0023015"/>
<keyword evidence="5" id="KW-0012">Acyltransferase</keyword>
<dbReference type="GO" id="GO:0005783">
    <property type="term" value="C:endoplasmic reticulum"/>
    <property type="evidence" value="ECO:0007669"/>
    <property type="project" value="TreeGrafter"/>
</dbReference>
<reference evidence="7 8" key="2">
    <citation type="journal article" date="2013" name="Genome Biol. Evol.">
        <title>Genome sequencing of Giardia lamblia genotypes A2 and B isolates (DH and GS) and comparative analysis with the genomes of genotypes A1 and E (WB and Pig).</title>
        <authorList>
            <person name="Adam R.D."/>
            <person name="Dahlstrom E.W."/>
            <person name="Martens C.A."/>
            <person name="Bruno D.P."/>
            <person name="Barbian K.D."/>
            <person name="Ricklefs S.M."/>
            <person name="Hernandez M.M."/>
            <person name="Narla N.P."/>
            <person name="Patel R.B."/>
            <person name="Porcella S.F."/>
            <person name="Nash T.E."/>
        </authorList>
    </citation>
    <scope>NUCLEOTIDE SEQUENCE [LARGE SCALE GENOMIC DNA]</scope>
    <source>
        <strain evidence="7 8">DH</strain>
    </source>
</reference>
<dbReference type="SUPFAM" id="SSF53383">
    <property type="entry name" value="PLP-dependent transferases"/>
    <property type="match status" value="1"/>
</dbReference>
<dbReference type="GO" id="GO:0046513">
    <property type="term" value="P:ceramide biosynthetic process"/>
    <property type="evidence" value="ECO:0007669"/>
    <property type="project" value="TreeGrafter"/>
</dbReference>
<reference evidence="8" key="1">
    <citation type="submission" date="2012-02" db="EMBL/GenBank/DDBJ databases">
        <title>Genome sequencing of Giardia lamblia Genotypes A2 and B isolates (DH and GS) and comparative analysis with the genomes of Genotypes A1 and E (WB and Pig).</title>
        <authorList>
            <person name="Adam R."/>
            <person name="Dahlstrom E."/>
            <person name="Martens C."/>
            <person name="Bruno D."/>
            <person name="Barbian K."/>
            <person name="Porcella S.F."/>
            <person name="Nash T."/>
        </authorList>
    </citation>
    <scope>NUCLEOTIDE SEQUENCE</scope>
    <source>
        <strain evidence="8">DH</strain>
    </source>
</reference>
<accession>V6TJA6</accession>
<dbReference type="InterPro" id="IPR015421">
    <property type="entry name" value="PyrdxlP-dep_Trfase_major"/>
</dbReference>
<feature type="compositionally biased region" description="Basic and acidic residues" evidence="6">
    <location>
        <begin position="70"/>
        <end position="86"/>
    </location>
</feature>
<dbReference type="GO" id="GO:0046512">
    <property type="term" value="P:sphingosine biosynthetic process"/>
    <property type="evidence" value="ECO:0007669"/>
    <property type="project" value="TreeGrafter"/>
</dbReference>
<evidence type="ECO:0000313" key="7">
    <source>
        <dbReference type="EMBL" id="ESU38846.1"/>
    </source>
</evidence>
<proteinExistence type="inferred from homology"/>
<protein>
    <submittedName>
        <fullName evidence="7">Serine palmitoyltransferase</fullName>
    </submittedName>
</protein>
<evidence type="ECO:0000256" key="3">
    <source>
        <dbReference type="ARBA" id="ARBA00022679"/>
    </source>
</evidence>